<evidence type="ECO:0000256" key="2">
    <source>
        <dbReference type="ARBA" id="ARBA00023136"/>
    </source>
</evidence>
<comment type="subcellular location">
    <subcellularLocation>
        <location evidence="1">Cell outer membrane</location>
    </subcellularLocation>
</comment>
<proteinExistence type="predicted"/>
<dbReference type="EMBL" id="JAESVP010000005">
    <property type="protein sequence ID" value="MBL4928862.1"/>
    <property type="molecule type" value="Genomic_DNA"/>
</dbReference>
<gene>
    <name evidence="7" type="ORF">JI744_12165</name>
</gene>
<evidence type="ECO:0000256" key="1">
    <source>
        <dbReference type="ARBA" id="ARBA00004442"/>
    </source>
</evidence>
<feature type="region of interest" description="Disordered" evidence="5">
    <location>
        <begin position="609"/>
        <end position="657"/>
    </location>
</feature>
<accession>A0A8J7SUU3</accession>
<dbReference type="InterPro" id="IPR006664">
    <property type="entry name" value="OMP_bac"/>
</dbReference>
<keyword evidence="8" id="KW-1185">Reference proteome</keyword>
<dbReference type="Proteomes" id="UP000619033">
    <property type="component" value="Unassembled WGS sequence"/>
</dbReference>
<keyword evidence="3" id="KW-0998">Cell outer membrane</keyword>
<organism evidence="7 8">
    <name type="scientific">Fuscibacter oryzae</name>
    <dbReference type="NCBI Taxonomy" id="2803939"/>
    <lineage>
        <taxon>Bacteria</taxon>
        <taxon>Pseudomonadati</taxon>
        <taxon>Pseudomonadota</taxon>
        <taxon>Alphaproteobacteria</taxon>
        <taxon>Rhodobacterales</taxon>
        <taxon>Paracoccaceae</taxon>
        <taxon>Fuscibacter</taxon>
    </lineage>
</organism>
<dbReference type="Pfam" id="PF00691">
    <property type="entry name" value="OmpA"/>
    <property type="match status" value="1"/>
</dbReference>
<evidence type="ECO:0000313" key="8">
    <source>
        <dbReference type="Proteomes" id="UP000619033"/>
    </source>
</evidence>
<dbReference type="PROSITE" id="PS51123">
    <property type="entry name" value="OMPA_2"/>
    <property type="match status" value="1"/>
</dbReference>
<evidence type="ECO:0000259" key="6">
    <source>
        <dbReference type="PROSITE" id="PS51123"/>
    </source>
</evidence>
<dbReference type="InterPro" id="IPR036737">
    <property type="entry name" value="OmpA-like_sf"/>
</dbReference>
<reference evidence="7" key="1">
    <citation type="submission" date="2021-01" db="EMBL/GenBank/DDBJ databases">
        <title>Genome seq and assembly of Tabrizicola sp. KVB23.</title>
        <authorList>
            <person name="Chhetri G."/>
        </authorList>
    </citation>
    <scope>NUCLEOTIDE SEQUENCE</scope>
    <source>
        <strain evidence="7">KVB23</strain>
    </source>
</reference>
<dbReference type="CDD" id="cd07185">
    <property type="entry name" value="OmpA_C-like"/>
    <property type="match status" value="1"/>
</dbReference>
<dbReference type="PANTHER" id="PTHR30329:SF21">
    <property type="entry name" value="LIPOPROTEIN YIAD-RELATED"/>
    <property type="match status" value="1"/>
</dbReference>
<dbReference type="PANTHER" id="PTHR30329">
    <property type="entry name" value="STATOR ELEMENT OF FLAGELLAR MOTOR COMPLEX"/>
    <property type="match status" value="1"/>
</dbReference>
<dbReference type="Gene3D" id="3.40.1520.20">
    <property type="match status" value="3"/>
</dbReference>
<sequence length="657" mass="68976">MPSLRLSQTLLAWAAFVAAGLLFLLVAAIASLVVERISGSAVRSRLLNEGITWVEVRAEGLQIQLYGTAPNEAQRFHVVKLTGDMVENSRIRDRMDVAPPKAFEPPKFSLEMLRNDDGIQLIGLLPDGAQRDDLLAKAQALQVGSEVQNMIETAAYPAPDGWQPALDFGVAALTMLPRSKVSVSPDGVAVTAIAASDAERRSFEAALAGVRPEGLPVTVEISAPRPVITPFTLRFVKDAGGTRFDACSADTDKARSRIVAAARDAGVTGRILCAVGLGVPTPSWADAAAAGIAAVSALSEATITFRDADVTLEAGAGVSQADFDRVVGDLTATLPEVFSLDAKLAKSETVQQGPAEFTAVLNGETGRVELRGRLTDEAQRDAVGAFATSLFGTGKVYLAPRLDAETPDGWPVRVLAGLEALAQLKEGKLVVRADAVTVSGVTGSQVAKARISQVLSDKLGQGQTFKVDVRYDEALDPIASVPTPQECAEDVADVLKRHKIKFAPQSAEIEGASNAAIEALTDVLKRCPGARMEIQGHTDSQGSDGGNLSLSQARAEAVLLALQGRQVDVSGMSAKGYGETQPIADNASEEGREVNRRIDFVLAGVQKAAAAPQVGKDRDAAPAASPEVSPEAAEDDSPSLAPKKITVRPKPRPEKQG</sequence>
<evidence type="ECO:0000256" key="4">
    <source>
        <dbReference type="PROSITE-ProRule" id="PRU00473"/>
    </source>
</evidence>
<evidence type="ECO:0000313" key="7">
    <source>
        <dbReference type="EMBL" id="MBL4928862.1"/>
    </source>
</evidence>
<dbReference type="PRINTS" id="PR01021">
    <property type="entry name" value="OMPADOMAIN"/>
</dbReference>
<dbReference type="SUPFAM" id="SSF103088">
    <property type="entry name" value="OmpA-like"/>
    <property type="match status" value="1"/>
</dbReference>
<dbReference type="InterPro" id="IPR006665">
    <property type="entry name" value="OmpA-like"/>
</dbReference>
<evidence type="ECO:0000256" key="5">
    <source>
        <dbReference type="SAM" id="MobiDB-lite"/>
    </source>
</evidence>
<keyword evidence="2 4" id="KW-0472">Membrane</keyword>
<protein>
    <submittedName>
        <fullName evidence="7">OmpA family protein</fullName>
    </submittedName>
</protein>
<evidence type="ECO:0000256" key="3">
    <source>
        <dbReference type="ARBA" id="ARBA00023237"/>
    </source>
</evidence>
<feature type="compositionally biased region" description="Low complexity" evidence="5">
    <location>
        <begin position="621"/>
        <end position="631"/>
    </location>
</feature>
<dbReference type="Gene3D" id="3.30.1330.60">
    <property type="entry name" value="OmpA-like domain"/>
    <property type="match status" value="1"/>
</dbReference>
<name>A0A8J7SUU3_9RHOB</name>
<dbReference type="InterPro" id="IPR050330">
    <property type="entry name" value="Bact_OuterMem_StrucFunc"/>
</dbReference>
<feature type="domain" description="OmpA-like" evidence="6">
    <location>
        <begin position="489"/>
        <end position="606"/>
    </location>
</feature>
<comment type="caution">
    <text evidence="7">The sequence shown here is derived from an EMBL/GenBank/DDBJ whole genome shotgun (WGS) entry which is preliminary data.</text>
</comment>
<dbReference type="GO" id="GO:0009279">
    <property type="term" value="C:cell outer membrane"/>
    <property type="evidence" value="ECO:0007669"/>
    <property type="project" value="UniProtKB-SubCell"/>
</dbReference>
<dbReference type="AlphaFoldDB" id="A0A8J7SUU3"/>